<dbReference type="RefSeq" id="XP_064654545.1">
    <property type="nucleotide sequence ID" value="XM_064807172.1"/>
</dbReference>
<keyword evidence="2 5" id="KW-0812">Transmembrane</keyword>
<evidence type="ECO:0000256" key="3">
    <source>
        <dbReference type="ARBA" id="ARBA00022989"/>
    </source>
</evidence>
<feature type="transmembrane region" description="Helical" evidence="5">
    <location>
        <begin position="125"/>
        <end position="147"/>
    </location>
</feature>
<reference evidence="7 8" key="1">
    <citation type="submission" date="2023-08" db="EMBL/GenBank/DDBJ databases">
        <title>Black Yeasts Isolated from many extreme environments.</title>
        <authorList>
            <person name="Coleine C."/>
            <person name="Stajich J.E."/>
            <person name="Selbmann L."/>
        </authorList>
    </citation>
    <scope>NUCLEOTIDE SEQUENCE [LARGE SCALE GENOMIC DNA]</scope>
    <source>
        <strain evidence="7 8">CCFEE 5935</strain>
    </source>
</reference>
<accession>A0AAV9NZA6</accession>
<evidence type="ECO:0000313" key="7">
    <source>
        <dbReference type="EMBL" id="KAK5164252.1"/>
    </source>
</evidence>
<dbReference type="PANTHER" id="PTHR23502">
    <property type="entry name" value="MAJOR FACILITATOR SUPERFAMILY"/>
    <property type="match status" value="1"/>
</dbReference>
<dbReference type="GO" id="GO:0005886">
    <property type="term" value="C:plasma membrane"/>
    <property type="evidence" value="ECO:0007669"/>
    <property type="project" value="TreeGrafter"/>
</dbReference>
<evidence type="ECO:0000313" key="8">
    <source>
        <dbReference type="Proteomes" id="UP001337655"/>
    </source>
</evidence>
<dbReference type="PANTHER" id="PTHR23502:SF23">
    <property type="entry name" value="FLUCONAZOLE RESISTANCE PROTEIN 1"/>
    <property type="match status" value="1"/>
</dbReference>
<feature type="transmembrane region" description="Helical" evidence="5">
    <location>
        <begin position="89"/>
        <end position="113"/>
    </location>
</feature>
<keyword evidence="3 5" id="KW-1133">Transmembrane helix</keyword>
<dbReference type="PROSITE" id="PS50850">
    <property type="entry name" value="MFS"/>
    <property type="match status" value="1"/>
</dbReference>
<dbReference type="Proteomes" id="UP001337655">
    <property type="component" value="Unassembled WGS sequence"/>
</dbReference>
<evidence type="ECO:0000259" key="6">
    <source>
        <dbReference type="PROSITE" id="PS50850"/>
    </source>
</evidence>
<proteinExistence type="predicted"/>
<dbReference type="EMBL" id="JAVRRT010000020">
    <property type="protein sequence ID" value="KAK5164252.1"/>
    <property type="molecule type" value="Genomic_DNA"/>
</dbReference>
<feature type="transmembrane region" description="Helical" evidence="5">
    <location>
        <begin position="218"/>
        <end position="239"/>
    </location>
</feature>
<evidence type="ECO:0000256" key="5">
    <source>
        <dbReference type="SAM" id="Phobius"/>
    </source>
</evidence>
<sequence length="335" mass="36956">MATQLRDTQLGLVVRLLSGRRLFAYPDQLDGSLWKTFQANTTHPSEEDLDEEAKVSAQASKSDGDVVLVGWYDAHDPENPQNWPSWCKLLIVSVICLMNFAFYLASSIVTPAFESTMEDFGVSQTVATLGLSLFSLGYGLGPMLWSPLAEMPKVGRRDLYFFTMLAFVLLQLPTGYAINVPMYLVFRFIAGFVGSPALAVGGATIGDMYQPAQLAYGFTIYATFGVFGPVFGPLLGGFAAQASGWRLTIWIIAWLGAFTVIVLFFCMPETSAATILYKRAKRLRQATGMQNLRCQSEIDAAEYTAKDHRAALLRAFTLTFGEPIVFLFDLYTALL</sequence>
<feature type="transmembrane region" description="Helical" evidence="5">
    <location>
        <begin position="184"/>
        <end position="206"/>
    </location>
</feature>
<feature type="transmembrane region" description="Helical" evidence="5">
    <location>
        <begin position="251"/>
        <end position="277"/>
    </location>
</feature>
<feature type="domain" description="Major facilitator superfamily (MFS) profile" evidence="6">
    <location>
        <begin position="91"/>
        <end position="335"/>
    </location>
</feature>
<dbReference type="InterPro" id="IPR020846">
    <property type="entry name" value="MFS_dom"/>
</dbReference>
<evidence type="ECO:0000256" key="4">
    <source>
        <dbReference type="ARBA" id="ARBA00023136"/>
    </source>
</evidence>
<name>A0AAV9NZA6_9PEZI</name>
<evidence type="ECO:0000256" key="1">
    <source>
        <dbReference type="ARBA" id="ARBA00004141"/>
    </source>
</evidence>
<dbReference type="Gene3D" id="1.20.1720.10">
    <property type="entry name" value="Multidrug resistance protein D"/>
    <property type="match status" value="1"/>
</dbReference>
<dbReference type="GO" id="GO:1990961">
    <property type="term" value="P:xenobiotic detoxification by transmembrane export across the plasma membrane"/>
    <property type="evidence" value="ECO:0007669"/>
    <property type="project" value="TreeGrafter"/>
</dbReference>
<dbReference type="GO" id="GO:0015244">
    <property type="term" value="F:fluconazole transmembrane transporter activity"/>
    <property type="evidence" value="ECO:0007669"/>
    <property type="project" value="TreeGrafter"/>
</dbReference>
<comment type="caution">
    <text evidence="7">The sequence shown here is derived from an EMBL/GenBank/DDBJ whole genome shotgun (WGS) entry which is preliminary data.</text>
</comment>
<dbReference type="AlphaFoldDB" id="A0AAV9NZA6"/>
<evidence type="ECO:0000256" key="2">
    <source>
        <dbReference type="ARBA" id="ARBA00022692"/>
    </source>
</evidence>
<dbReference type="Pfam" id="PF07690">
    <property type="entry name" value="MFS_1"/>
    <property type="match status" value="1"/>
</dbReference>
<dbReference type="GeneID" id="89931276"/>
<keyword evidence="4 5" id="KW-0472">Membrane</keyword>
<dbReference type="SUPFAM" id="SSF103473">
    <property type="entry name" value="MFS general substrate transporter"/>
    <property type="match status" value="1"/>
</dbReference>
<feature type="transmembrane region" description="Helical" evidence="5">
    <location>
        <begin position="159"/>
        <end position="178"/>
    </location>
</feature>
<protein>
    <recommendedName>
        <fullName evidence="6">Major facilitator superfamily (MFS) profile domain-containing protein</fullName>
    </recommendedName>
</protein>
<keyword evidence="8" id="KW-1185">Reference proteome</keyword>
<gene>
    <name evidence="7" type="ORF">LTR77_009946</name>
</gene>
<dbReference type="InterPro" id="IPR036259">
    <property type="entry name" value="MFS_trans_sf"/>
</dbReference>
<dbReference type="InterPro" id="IPR011701">
    <property type="entry name" value="MFS"/>
</dbReference>
<comment type="subcellular location">
    <subcellularLocation>
        <location evidence="1">Membrane</location>
        <topology evidence="1">Multi-pass membrane protein</topology>
    </subcellularLocation>
</comment>
<organism evidence="7 8">
    <name type="scientific">Saxophila tyrrhenica</name>
    <dbReference type="NCBI Taxonomy" id="1690608"/>
    <lineage>
        <taxon>Eukaryota</taxon>
        <taxon>Fungi</taxon>
        <taxon>Dikarya</taxon>
        <taxon>Ascomycota</taxon>
        <taxon>Pezizomycotina</taxon>
        <taxon>Dothideomycetes</taxon>
        <taxon>Dothideomycetidae</taxon>
        <taxon>Mycosphaerellales</taxon>
        <taxon>Extremaceae</taxon>
        <taxon>Saxophila</taxon>
    </lineage>
</organism>